<keyword evidence="4" id="KW-0436">Ligase</keyword>
<dbReference type="EMBL" id="JACIJC010000003">
    <property type="protein sequence ID" value="MBB5685899.1"/>
    <property type="molecule type" value="Genomic_DNA"/>
</dbReference>
<proteinExistence type="predicted"/>
<dbReference type="AlphaFoldDB" id="A0A7W9AI58"/>
<dbReference type="PANTHER" id="PTHR24096">
    <property type="entry name" value="LONG-CHAIN-FATTY-ACID--COA LIGASE"/>
    <property type="match status" value="1"/>
</dbReference>
<evidence type="ECO:0000256" key="1">
    <source>
        <dbReference type="SAM" id="MobiDB-lite"/>
    </source>
</evidence>
<dbReference type="PANTHER" id="PTHR24096:SF323">
    <property type="entry name" value="BLR3536 PROTEIN"/>
    <property type="match status" value="1"/>
</dbReference>
<organism evidence="4 5">
    <name type="scientific">Sphingobium boeckii</name>
    <dbReference type="NCBI Taxonomy" id="1082345"/>
    <lineage>
        <taxon>Bacteria</taxon>
        <taxon>Pseudomonadati</taxon>
        <taxon>Pseudomonadota</taxon>
        <taxon>Alphaproteobacteria</taxon>
        <taxon>Sphingomonadales</taxon>
        <taxon>Sphingomonadaceae</taxon>
        <taxon>Sphingobium</taxon>
    </lineage>
</organism>
<protein>
    <submittedName>
        <fullName evidence="4">Long-chain acyl-CoA synthetase</fullName>
        <ecNumber evidence="4">6.2.1.3</ecNumber>
    </submittedName>
</protein>
<comment type="caution">
    <text evidence="4">The sequence shown here is derived from an EMBL/GenBank/DDBJ whole genome shotgun (WGS) entry which is preliminary data.</text>
</comment>
<evidence type="ECO:0000313" key="4">
    <source>
        <dbReference type="EMBL" id="MBB5685899.1"/>
    </source>
</evidence>
<dbReference type="RefSeq" id="WP_184017779.1">
    <property type="nucleotide sequence ID" value="NZ_JACIJC010000003.1"/>
</dbReference>
<keyword evidence="5" id="KW-1185">Reference proteome</keyword>
<feature type="domain" description="AMP-binding enzyme C-terminal" evidence="3">
    <location>
        <begin position="411"/>
        <end position="489"/>
    </location>
</feature>
<dbReference type="SUPFAM" id="SSF56801">
    <property type="entry name" value="Acetyl-CoA synthetase-like"/>
    <property type="match status" value="1"/>
</dbReference>
<dbReference type="GO" id="GO:0004467">
    <property type="term" value="F:long-chain fatty acid-CoA ligase activity"/>
    <property type="evidence" value="ECO:0007669"/>
    <property type="project" value="UniProtKB-EC"/>
</dbReference>
<dbReference type="Gene3D" id="3.40.50.12780">
    <property type="entry name" value="N-terminal domain of ligase-like"/>
    <property type="match status" value="1"/>
</dbReference>
<name>A0A7W9AI58_9SPHN</name>
<evidence type="ECO:0000259" key="3">
    <source>
        <dbReference type="Pfam" id="PF13193"/>
    </source>
</evidence>
<dbReference type="Pfam" id="PF00501">
    <property type="entry name" value="AMP-binding"/>
    <property type="match status" value="1"/>
</dbReference>
<sequence length="501" mass="55039">MHPSVHAENRAGKPAFIMGATGETVNYAQLEARSNQGAHLFRSMGLSRGDGLAVMLDNNRFFLEVIWAAQRAGLYYTCISTRLVPAEVAFILDDSGAKALVTAGAIVPDIAQAARDLGIAILTVGGGERDFEVERAKFPETPIADQSPGNDMLYSSGTTGRPKGIRPPLPEGSLAETNPLTELGQTVYGMDSDTVFLSPAPLYHAAPLRWCMSVQKLGGTVIIMEKFDAEEALALIERYRVTHAQWVPTHFIRMLKLEPDVRARHDTSSLKTVFHAAAPCPVPVKQAMMDWWGPIIHEFYGGTEANGLTSIGPEEWLARPGSVGRPMWGRPRICDDDGHALPPRETGTIFFADGAPFSYHNDPEKTAASRNRHGWTTIGDVGWLDEEGYLYLTDRKSFMIISGGVNIYPQEIEDALVIHPKVADVAVIGAPDPDMGEKVVAVVQPADWADAGEALAGELMDWLRPRIGKVKLPRQIDFDRELPRNPTGKLVKRLVRDRYWP</sequence>
<evidence type="ECO:0000259" key="2">
    <source>
        <dbReference type="Pfam" id="PF00501"/>
    </source>
</evidence>
<evidence type="ECO:0000313" key="5">
    <source>
        <dbReference type="Proteomes" id="UP000549617"/>
    </source>
</evidence>
<reference evidence="4 5" key="1">
    <citation type="submission" date="2020-08" db="EMBL/GenBank/DDBJ databases">
        <title>Genomic Encyclopedia of Type Strains, Phase IV (KMG-IV): sequencing the most valuable type-strain genomes for metagenomic binning, comparative biology and taxonomic classification.</title>
        <authorList>
            <person name="Goeker M."/>
        </authorList>
    </citation>
    <scope>NUCLEOTIDE SEQUENCE [LARGE SCALE GENOMIC DNA]</scope>
    <source>
        <strain evidence="4 5">DSM 25079</strain>
    </source>
</reference>
<feature type="region of interest" description="Disordered" evidence="1">
    <location>
        <begin position="139"/>
        <end position="176"/>
    </location>
</feature>
<gene>
    <name evidence="4" type="ORF">FHS49_001915</name>
</gene>
<dbReference type="InterPro" id="IPR042099">
    <property type="entry name" value="ANL_N_sf"/>
</dbReference>
<dbReference type="Pfam" id="PF13193">
    <property type="entry name" value="AMP-binding_C"/>
    <property type="match status" value="1"/>
</dbReference>
<dbReference type="EC" id="6.2.1.3" evidence="4"/>
<dbReference type="InterPro" id="IPR020845">
    <property type="entry name" value="AMP-binding_CS"/>
</dbReference>
<dbReference type="InterPro" id="IPR045851">
    <property type="entry name" value="AMP-bd_C_sf"/>
</dbReference>
<dbReference type="InterPro" id="IPR025110">
    <property type="entry name" value="AMP-bd_C"/>
</dbReference>
<dbReference type="PROSITE" id="PS00455">
    <property type="entry name" value="AMP_BINDING"/>
    <property type="match status" value="1"/>
</dbReference>
<feature type="domain" description="AMP-dependent synthetase/ligase" evidence="2">
    <location>
        <begin position="6"/>
        <end position="351"/>
    </location>
</feature>
<feature type="compositionally biased region" description="Polar residues" evidence="1">
    <location>
        <begin position="147"/>
        <end position="159"/>
    </location>
</feature>
<dbReference type="Gene3D" id="3.30.300.30">
    <property type="match status" value="1"/>
</dbReference>
<accession>A0A7W9AI58</accession>
<dbReference type="InterPro" id="IPR000873">
    <property type="entry name" value="AMP-dep_synth/lig_dom"/>
</dbReference>
<dbReference type="Proteomes" id="UP000549617">
    <property type="component" value="Unassembled WGS sequence"/>
</dbReference>